<dbReference type="InterPro" id="IPR036280">
    <property type="entry name" value="Multihaem_cyt_sf"/>
</dbReference>
<reference evidence="1 2" key="1">
    <citation type="submission" date="2017-11" db="EMBL/GenBank/DDBJ databases">
        <title>Genome-resolved metagenomics identifies genetic mobility, metabolic interactions, and unexpected diversity in perchlorate-reducing communities.</title>
        <authorList>
            <person name="Barnum T.P."/>
            <person name="Figueroa I.A."/>
            <person name="Carlstrom C.I."/>
            <person name="Lucas L.N."/>
            <person name="Engelbrektson A.L."/>
            <person name="Coates J.D."/>
        </authorList>
    </citation>
    <scope>NUCLEOTIDE SEQUENCE [LARGE SCALE GENOMIC DNA]</scope>
    <source>
        <strain evidence="1">BM301</strain>
    </source>
</reference>
<dbReference type="GO" id="GO:0022900">
    <property type="term" value="P:electron transport chain"/>
    <property type="evidence" value="ECO:0007669"/>
    <property type="project" value="InterPro"/>
</dbReference>
<dbReference type="AlphaFoldDB" id="A0A2N6CYA1"/>
<evidence type="ECO:0000313" key="1">
    <source>
        <dbReference type="EMBL" id="PLX62329.1"/>
    </source>
</evidence>
<dbReference type="Gene3D" id="1.20.120.10">
    <property type="entry name" value="Cytochrome c/b562"/>
    <property type="match status" value="1"/>
</dbReference>
<dbReference type="GO" id="GO:0009055">
    <property type="term" value="F:electron transfer activity"/>
    <property type="evidence" value="ECO:0007669"/>
    <property type="project" value="InterPro"/>
</dbReference>
<protein>
    <submittedName>
        <fullName evidence="1">Uncharacterized protein</fullName>
    </submittedName>
</protein>
<sequence length="227" mass="25563">MFSLRREMQAVTEYAAAGEQALTQKWAERFTGNYLKIAEMVPEWKDELEYHWLERLRSAAETGDGEGVELALRKIGQGCKSCHREYRAVTAILYRTPDFSNIMIKKPTDGSADSFADVMEELSSLINRIKIATDDSREQQALASLEQLRRRLDDLGEGCSACHNDPAPRERFLGKLTRDALEDLERGLKQGDKKLAGRSLGGAAVYACARCHAVHRSPYDIRETLLP</sequence>
<dbReference type="Proteomes" id="UP000235015">
    <property type="component" value="Unassembled WGS sequence"/>
</dbReference>
<dbReference type="EMBL" id="PKUN01000006">
    <property type="protein sequence ID" value="PLX62329.1"/>
    <property type="molecule type" value="Genomic_DNA"/>
</dbReference>
<gene>
    <name evidence="1" type="ORF">C0630_06675</name>
</gene>
<dbReference type="SUPFAM" id="SSF47175">
    <property type="entry name" value="Cytochromes"/>
    <property type="match status" value="1"/>
</dbReference>
<comment type="caution">
    <text evidence="1">The sequence shown here is derived from an EMBL/GenBank/DDBJ whole genome shotgun (WGS) entry which is preliminary data.</text>
</comment>
<dbReference type="InterPro" id="IPR002321">
    <property type="entry name" value="Cyt_c_II"/>
</dbReference>
<dbReference type="InterPro" id="IPR015984">
    <property type="entry name" value="Cyt_c_prime_subgr"/>
</dbReference>
<dbReference type="PRINTS" id="PR00608">
    <property type="entry name" value="CYTCHROMECII"/>
</dbReference>
<dbReference type="GO" id="GO:0020037">
    <property type="term" value="F:heme binding"/>
    <property type="evidence" value="ECO:0007669"/>
    <property type="project" value="InterPro"/>
</dbReference>
<dbReference type="InterPro" id="IPR010980">
    <property type="entry name" value="Cyt_c/b562"/>
</dbReference>
<dbReference type="PROSITE" id="PS51009">
    <property type="entry name" value="CYTCII"/>
    <property type="match status" value="1"/>
</dbReference>
<dbReference type="GO" id="GO:0005506">
    <property type="term" value="F:iron ion binding"/>
    <property type="evidence" value="ECO:0007669"/>
    <property type="project" value="InterPro"/>
</dbReference>
<proteinExistence type="predicted"/>
<accession>A0A2N6CYA1</accession>
<organism evidence="1 2">
    <name type="scientific">Sedimenticola selenatireducens</name>
    <dbReference type="NCBI Taxonomy" id="191960"/>
    <lineage>
        <taxon>Bacteria</taxon>
        <taxon>Pseudomonadati</taxon>
        <taxon>Pseudomonadota</taxon>
        <taxon>Gammaproteobacteria</taxon>
        <taxon>Chromatiales</taxon>
        <taxon>Sedimenticolaceae</taxon>
        <taxon>Sedimenticola</taxon>
    </lineage>
</organism>
<name>A0A2N6CYA1_9GAMM</name>
<evidence type="ECO:0000313" key="2">
    <source>
        <dbReference type="Proteomes" id="UP000235015"/>
    </source>
</evidence>
<dbReference type="SUPFAM" id="SSF48695">
    <property type="entry name" value="Multiheme cytochromes"/>
    <property type="match status" value="1"/>
</dbReference>